<name>G8NPM3_GRAMM</name>
<dbReference type="PANTHER" id="PTHR43133">
    <property type="entry name" value="RNA POLYMERASE ECF-TYPE SIGMA FACTO"/>
    <property type="match status" value="1"/>
</dbReference>
<evidence type="ECO:0000313" key="8">
    <source>
        <dbReference type="EMBL" id="AEU36035.1"/>
    </source>
</evidence>
<dbReference type="InterPro" id="IPR013325">
    <property type="entry name" value="RNA_pol_sigma_r2"/>
</dbReference>
<dbReference type="Gene3D" id="1.10.1740.10">
    <property type="match status" value="1"/>
</dbReference>
<dbReference type="InterPro" id="IPR013324">
    <property type="entry name" value="RNA_pol_sigma_r3/r4-like"/>
</dbReference>
<dbReference type="RefSeq" id="WP_014264914.1">
    <property type="nucleotide sequence ID" value="NC_016631.1"/>
</dbReference>
<organism evidence="8 9">
    <name type="scientific">Granulicella mallensis (strain ATCC BAA-1857 / DSM 23137 / MP5ACTX8)</name>
    <dbReference type="NCBI Taxonomy" id="682795"/>
    <lineage>
        <taxon>Bacteria</taxon>
        <taxon>Pseudomonadati</taxon>
        <taxon>Acidobacteriota</taxon>
        <taxon>Terriglobia</taxon>
        <taxon>Terriglobales</taxon>
        <taxon>Acidobacteriaceae</taxon>
        <taxon>Granulicella</taxon>
    </lineage>
</organism>
<evidence type="ECO:0000259" key="7">
    <source>
        <dbReference type="Pfam" id="PF04542"/>
    </source>
</evidence>
<dbReference type="GO" id="GO:0003677">
    <property type="term" value="F:DNA binding"/>
    <property type="evidence" value="ECO:0007669"/>
    <property type="project" value="UniProtKB-KW"/>
</dbReference>
<dbReference type="PANTHER" id="PTHR43133:SF8">
    <property type="entry name" value="RNA POLYMERASE SIGMA FACTOR HI_1459-RELATED"/>
    <property type="match status" value="1"/>
</dbReference>
<evidence type="ECO:0000256" key="2">
    <source>
        <dbReference type="ARBA" id="ARBA00023015"/>
    </source>
</evidence>
<dbReference type="eggNOG" id="COG1595">
    <property type="taxonomic scope" value="Bacteria"/>
</dbReference>
<dbReference type="InterPro" id="IPR014284">
    <property type="entry name" value="RNA_pol_sigma-70_dom"/>
</dbReference>
<feature type="region of interest" description="Disordered" evidence="6">
    <location>
        <begin position="174"/>
        <end position="194"/>
    </location>
</feature>
<dbReference type="AlphaFoldDB" id="G8NPM3"/>
<accession>G8NPM3</accession>
<sequence length="194" mass="21558">MAFVQRFQPLIASSVARVVRRYNAPSPALIDDLVQETYLRLCKDNCRALREFSAQHDEAIFGYIKVIATSVALDHYRARATYKRRSEVEDDGTNLEASTPSSTIEQTTLLKELDRHLASTESQRDRTIFWLYYRQGYTAKDIAAMPNLGLTHKGVESCIYRLTQALRSAVGNVSAPSAGLSKGDSPQSALGGLK</sequence>
<dbReference type="OrthoDB" id="117204at2"/>
<reference evidence="8 9" key="1">
    <citation type="submission" date="2011-11" db="EMBL/GenBank/DDBJ databases">
        <title>Complete sequence of Granulicella mallensis MP5ACTX8.</title>
        <authorList>
            <consortium name="US DOE Joint Genome Institute"/>
            <person name="Lucas S."/>
            <person name="Copeland A."/>
            <person name="Lapidus A."/>
            <person name="Cheng J.-F."/>
            <person name="Goodwin L."/>
            <person name="Pitluck S."/>
            <person name="Peters L."/>
            <person name="Lu M."/>
            <person name="Detter J.C."/>
            <person name="Han C."/>
            <person name="Tapia R."/>
            <person name="Land M."/>
            <person name="Hauser L."/>
            <person name="Kyrpides N."/>
            <person name="Ivanova N."/>
            <person name="Mikhailova N."/>
            <person name="Pagani I."/>
            <person name="Rawat S."/>
            <person name="Mannisto M."/>
            <person name="Haggblom M."/>
            <person name="Woyke T."/>
        </authorList>
    </citation>
    <scope>NUCLEOTIDE SEQUENCE [LARGE SCALE GENOMIC DNA]</scope>
    <source>
        <strain evidence="9">ATCC BAA-1857 / DSM 23137 / MP5ACTX8</strain>
    </source>
</reference>
<dbReference type="EMBL" id="CP003130">
    <property type="protein sequence ID" value="AEU36035.1"/>
    <property type="molecule type" value="Genomic_DNA"/>
</dbReference>
<comment type="similarity">
    <text evidence="1">Belongs to the sigma-70 factor family. ECF subfamily.</text>
</comment>
<keyword evidence="5" id="KW-0804">Transcription</keyword>
<dbReference type="GO" id="GO:0016987">
    <property type="term" value="F:sigma factor activity"/>
    <property type="evidence" value="ECO:0007669"/>
    <property type="project" value="UniProtKB-KW"/>
</dbReference>
<dbReference type="SUPFAM" id="SSF88659">
    <property type="entry name" value="Sigma3 and sigma4 domains of RNA polymerase sigma factors"/>
    <property type="match status" value="1"/>
</dbReference>
<dbReference type="SUPFAM" id="SSF88946">
    <property type="entry name" value="Sigma2 domain of RNA polymerase sigma factors"/>
    <property type="match status" value="1"/>
</dbReference>
<dbReference type="NCBIfam" id="TIGR02937">
    <property type="entry name" value="sigma70-ECF"/>
    <property type="match status" value="1"/>
</dbReference>
<dbReference type="InterPro" id="IPR036388">
    <property type="entry name" value="WH-like_DNA-bd_sf"/>
</dbReference>
<evidence type="ECO:0000256" key="6">
    <source>
        <dbReference type="SAM" id="MobiDB-lite"/>
    </source>
</evidence>
<gene>
    <name evidence="8" type="ordered locus">AciX8_1696</name>
</gene>
<keyword evidence="4" id="KW-0238">DNA-binding</keyword>
<protein>
    <submittedName>
        <fullName evidence="8">RNA polymerase sigma factor, sigma-70 family</fullName>
    </submittedName>
</protein>
<evidence type="ECO:0000256" key="4">
    <source>
        <dbReference type="ARBA" id="ARBA00023125"/>
    </source>
</evidence>
<dbReference type="GO" id="GO:0006352">
    <property type="term" value="P:DNA-templated transcription initiation"/>
    <property type="evidence" value="ECO:0007669"/>
    <property type="project" value="InterPro"/>
</dbReference>
<dbReference type="KEGG" id="gma:AciX8_1696"/>
<dbReference type="Proteomes" id="UP000007113">
    <property type="component" value="Chromosome"/>
</dbReference>
<keyword evidence="2" id="KW-0805">Transcription regulation</keyword>
<proteinExistence type="inferred from homology"/>
<dbReference type="HOGENOM" id="CLU_1249938_0_0_0"/>
<dbReference type="InterPro" id="IPR039425">
    <property type="entry name" value="RNA_pol_sigma-70-like"/>
</dbReference>
<feature type="domain" description="RNA polymerase sigma-70 region 2" evidence="7">
    <location>
        <begin position="14"/>
        <end position="80"/>
    </location>
</feature>
<dbReference type="Gene3D" id="1.10.10.10">
    <property type="entry name" value="Winged helix-like DNA-binding domain superfamily/Winged helix DNA-binding domain"/>
    <property type="match status" value="1"/>
</dbReference>
<dbReference type="InterPro" id="IPR007627">
    <property type="entry name" value="RNA_pol_sigma70_r2"/>
</dbReference>
<keyword evidence="3" id="KW-0731">Sigma factor</keyword>
<dbReference type="STRING" id="682795.AciX8_1696"/>
<evidence type="ECO:0000256" key="1">
    <source>
        <dbReference type="ARBA" id="ARBA00010641"/>
    </source>
</evidence>
<evidence type="ECO:0000256" key="3">
    <source>
        <dbReference type="ARBA" id="ARBA00023082"/>
    </source>
</evidence>
<evidence type="ECO:0000313" key="9">
    <source>
        <dbReference type="Proteomes" id="UP000007113"/>
    </source>
</evidence>
<keyword evidence="9" id="KW-1185">Reference proteome</keyword>
<dbReference type="Pfam" id="PF04542">
    <property type="entry name" value="Sigma70_r2"/>
    <property type="match status" value="1"/>
</dbReference>
<evidence type="ECO:0000256" key="5">
    <source>
        <dbReference type="ARBA" id="ARBA00023163"/>
    </source>
</evidence>